<keyword evidence="3" id="KW-1185">Reference proteome</keyword>
<dbReference type="EMBL" id="LT629772">
    <property type="protein sequence ID" value="SDS47286.1"/>
    <property type="molecule type" value="Genomic_DNA"/>
</dbReference>
<organism evidence="2 3">
    <name type="scientific">Microlunatus soli</name>
    <dbReference type="NCBI Taxonomy" id="630515"/>
    <lineage>
        <taxon>Bacteria</taxon>
        <taxon>Bacillati</taxon>
        <taxon>Actinomycetota</taxon>
        <taxon>Actinomycetes</taxon>
        <taxon>Propionibacteriales</taxon>
        <taxon>Propionibacteriaceae</taxon>
        <taxon>Microlunatus</taxon>
    </lineage>
</organism>
<dbReference type="PANTHER" id="PTHR21310">
    <property type="entry name" value="AMINOGLYCOSIDE PHOSPHOTRANSFERASE-RELATED-RELATED"/>
    <property type="match status" value="1"/>
</dbReference>
<dbReference type="RefSeq" id="WP_091523812.1">
    <property type="nucleotide sequence ID" value="NZ_LT629772.1"/>
</dbReference>
<dbReference type="InterPro" id="IPR011009">
    <property type="entry name" value="Kinase-like_dom_sf"/>
</dbReference>
<dbReference type="InterPro" id="IPR051678">
    <property type="entry name" value="AGP_Transferase"/>
</dbReference>
<dbReference type="PIRSF" id="PIRSF000707">
    <property type="entry name" value="Hygromycin-B_kinase"/>
    <property type="match status" value="1"/>
</dbReference>
<evidence type="ECO:0000259" key="1">
    <source>
        <dbReference type="Pfam" id="PF01636"/>
    </source>
</evidence>
<keyword evidence="2" id="KW-0808">Transferase</keyword>
<sequence length="304" mass="33813">MLAPPVFDATRDYGALLGDADHWRPYAELALARAGLPIEPLVSGFTGTYPTLVGTSLVIKLFGHFGGWRRSVAAEIAANEAIHAQRWIRAPKIVATGQLFPGNSDDWPFLISERLSGEAWRDSDLATRDRMNVAVQLGRQVRLVHGCPAVSPSQLHGDWLAEHRTDTVDRQRRWKVLPERLLDQIPEYIAGYRPADPVLVHGDITEDHIFLDGDRLVGLIDWGDAMITDPFYELGALHLGAFGADRRLLGSFLEGYGWPADEDFARHAMQAALMHEFDLFSGVRDLAQQAESLDDLADALWKLS</sequence>
<reference evidence="2 3" key="1">
    <citation type="submission" date="2016-10" db="EMBL/GenBank/DDBJ databases">
        <authorList>
            <person name="de Groot N.N."/>
        </authorList>
    </citation>
    <scope>NUCLEOTIDE SEQUENCE [LARGE SCALE GENOMIC DNA]</scope>
    <source>
        <strain evidence="2 3">DSM 21800</strain>
    </source>
</reference>
<dbReference type="Proteomes" id="UP000199103">
    <property type="component" value="Chromosome I"/>
</dbReference>
<protein>
    <submittedName>
        <fullName evidence="2">Phosphotransferase enzyme family protein</fullName>
    </submittedName>
</protein>
<dbReference type="Gene3D" id="3.90.1200.10">
    <property type="match status" value="1"/>
</dbReference>
<dbReference type="InterPro" id="IPR002575">
    <property type="entry name" value="Aminoglycoside_PTrfase"/>
</dbReference>
<dbReference type="OrthoDB" id="3806873at2"/>
<dbReference type="GO" id="GO:0016740">
    <property type="term" value="F:transferase activity"/>
    <property type="evidence" value="ECO:0007669"/>
    <property type="project" value="UniProtKB-KW"/>
</dbReference>
<proteinExistence type="predicted"/>
<evidence type="ECO:0000313" key="2">
    <source>
        <dbReference type="EMBL" id="SDS47286.1"/>
    </source>
</evidence>
<gene>
    <name evidence="2" type="ORF">SAMN04489812_2012</name>
</gene>
<feature type="domain" description="Aminoglycoside phosphotransferase" evidence="1">
    <location>
        <begin position="56"/>
        <end position="263"/>
    </location>
</feature>
<accession>A0A1H1SHS4</accession>
<dbReference type="STRING" id="630515.SAMN04489812_2012"/>
<name>A0A1H1SHS4_9ACTN</name>
<evidence type="ECO:0000313" key="3">
    <source>
        <dbReference type="Proteomes" id="UP000199103"/>
    </source>
</evidence>
<dbReference type="SUPFAM" id="SSF56112">
    <property type="entry name" value="Protein kinase-like (PK-like)"/>
    <property type="match status" value="1"/>
</dbReference>
<dbReference type="Pfam" id="PF01636">
    <property type="entry name" value="APH"/>
    <property type="match status" value="1"/>
</dbReference>
<dbReference type="AlphaFoldDB" id="A0A1H1SHS4"/>
<dbReference type="InterPro" id="IPR016259">
    <property type="entry name" value="Hygromycin-B_Kinase"/>
</dbReference>